<evidence type="ECO:0000256" key="2">
    <source>
        <dbReference type="SAM" id="MobiDB-lite"/>
    </source>
</evidence>
<name>A0A9X1RW68_9FLAO</name>
<gene>
    <name evidence="4" type="ORF">LGQ90_09475</name>
</gene>
<feature type="signal peptide" evidence="3">
    <location>
        <begin position="1"/>
        <end position="19"/>
    </location>
</feature>
<feature type="coiled-coil region" evidence="1">
    <location>
        <begin position="58"/>
        <end position="88"/>
    </location>
</feature>
<keyword evidence="5" id="KW-1185">Reference proteome</keyword>
<dbReference type="Proteomes" id="UP001139414">
    <property type="component" value="Unassembled WGS sequence"/>
</dbReference>
<proteinExistence type="predicted"/>
<evidence type="ECO:0000313" key="5">
    <source>
        <dbReference type="Proteomes" id="UP001139414"/>
    </source>
</evidence>
<accession>A0A9X1RW68</accession>
<dbReference type="RefSeq" id="WP_229340491.1">
    <property type="nucleotide sequence ID" value="NZ_JAJBZG010000005.1"/>
</dbReference>
<keyword evidence="1" id="KW-0175">Coiled coil</keyword>
<sequence>MKQMRIILVLVFISVGAFAQGDKKDKMEKQHKTHKMSADIDNEAHAMMYADKMTTRLNLSLEQKEQIKQAQMKRLESQKEMMAEMMNESGNRGSDNAEMKEERMKIQEDFKGEMKDILTSEQYKKWEPMHERDMKMHGKMKNKEKNNNLNKDKDDSDY</sequence>
<reference evidence="4" key="1">
    <citation type="submission" date="2021-10" db="EMBL/GenBank/DDBJ databases">
        <title>Gramella sp. ASW11-100T, isolated from marine sediment.</title>
        <authorList>
            <person name="Xia C."/>
        </authorList>
    </citation>
    <scope>NUCLEOTIDE SEQUENCE</scope>
    <source>
        <strain evidence="4">ASW11-100</strain>
    </source>
</reference>
<organism evidence="4 5">
    <name type="scientific">Christiangramia sediminis</name>
    <dbReference type="NCBI Taxonomy" id="2881336"/>
    <lineage>
        <taxon>Bacteria</taxon>
        <taxon>Pseudomonadati</taxon>
        <taxon>Bacteroidota</taxon>
        <taxon>Flavobacteriia</taxon>
        <taxon>Flavobacteriales</taxon>
        <taxon>Flavobacteriaceae</taxon>
        <taxon>Christiangramia</taxon>
    </lineage>
</organism>
<comment type="caution">
    <text evidence="4">The sequence shown here is derived from an EMBL/GenBank/DDBJ whole genome shotgun (WGS) entry which is preliminary data.</text>
</comment>
<evidence type="ECO:0000313" key="4">
    <source>
        <dbReference type="EMBL" id="MCB7481488.1"/>
    </source>
</evidence>
<evidence type="ECO:0000256" key="3">
    <source>
        <dbReference type="SAM" id="SignalP"/>
    </source>
</evidence>
<dbReference type="AlphaFoldDB" id="A0A9X1RW68"/>
<feature type="region of interest" description="Disordered" evidence="2">
    <location>
        <begin position="134"/>
        <end position="158"/>
    </location>
</feature>
<dbReference type="EMBL" id="JAJBZG010000005">
    <property type="protein sequence ID" value="MCB7481488.1"/>
    <property type="molecule type" value="Genomic_DNA"/>
</dbReference>
<keyword evidence="3" id="KW-0732">Signal</keyword>
<evidence type="ECO:0000256" key="1">
    <source>
        <dbReference type="SAM" id="Coils"/>
    </source>
</evidence>
<feature type="chain" id="PRO_5040974412" evidence="3">
    <location>
        <begin position="20"/>
        <end position="158"/>
    </location>
</feature>
<protein>
    <submittedName>
        <fullName evidence="4">Uncharacterized protein</fullName>
    </submittedName>
</protein>